<dbReference type="InterPro" id="IPR009014">
    <property type="entry name" value="Transketo_C/PFOR_II"/>
</dbReference>
<evidence type="ECO:0000256" key="4">
    <source>
        <dbReference type="ARBA" id="ARBA00023052"/>
    </source>
</evidence>
<comment type="catalytic activity">
    <reaction evidence="7">
        <text>N(6)-[(R)-lipoyl]-L-lysyl-[protein] + pyruvate + H(+) = N(6)-[(R)-S(8)-acetyldihydrolipoyl]-L-lysyl-[protein] + CO2</text>
        <dbReference type="Rhea" id="RHEA:19189"/>
        <dbReference type="Rhea" id="RHEA-COMP:10474"/>
        <dbReference type="Rhea" id="RHEA-COMP:10478"/>
        <dbReference type="ChEBI" id="CHEBI:15361"/>
        <dbReference type="ChEBI" id="CHEBI:15378"/>
        <dbReference type="ChEBI" id="CHEBI:16526"/>
        <dbReference type="ChEBI" id="CHEBI:83099"/>
        <dbReference type="ChEBI" id="CHEBI:83111"/>
        <dbReference type="EC" id="1.2.4.1"/>
    </reaction>
</comment>
<feature type="domain" description="Transketolase-like pyrimidine-binding" evidence="8">
    <location>
        <begin position="4"/>
        <end position="179"/>
    </location>
</feature>
<dbReference type="NCBIfam" id="NF006667">
    <property type="entry name" value="PRK09212.1"/>
    <property type="match status" value="1"/>
</dbReference>
<dbReference type="FunFam" id="3.40.50.970:FF:000001">
    <property type="entry name" value="Pyruvate dehydrogenase E1 beta subunit"/>
    <property type="match status" value="1"/>
</dbReference>
<dbReference type="InterPro" id="IPR033248">
    <property type="entry name" value="Transketolase_C"/>
</dbReference>
<reference evidence="9" key="1">
    <citation type="submission" date="2023-11" db="EMBL/GenBank/DDBJ databases">
        <authorList>
            <person name="Liu Y."/>
        </authorList>
    </citation>
    <scope>NUCLEOTIDE SEQUENCE</scope>
</reference>
<evidence type="ECO:0000256" key="6">
    <source>
        <dbReference type="ARBA" id="ARBA00025211"/>
    </source>
</evidence>
<dbReference type="Gene3D" id="3.40.50.970">
    <property type="match status" value="1"/>
</dbReference>
<dbReference type="SMART" id="SM00861">
    <property type="entry name" value="Transket_pyr"/>
    <property type="match status" value="1"/>
</dbReference>
<keyword evidence="9" id="KW-0150">Chloroplast</keyword>
<organism evidence="9">
    <name type="scientific">Streptosarcina moshanensis</name>
    <dbReference type="NCBI Taxonomy" id="3096259"/>
    <lineage>
        <taxon>Eukaryota</taxon>
        <taxon>Viridiplantae</taxon>
        <taxon>Streptophyta</taxon>
        <taxon>Klebsormidiophyceae</taxon>
        <taxon>Hormidiellales</taxon>
        <taxon>Hormidiellaceae</taxon>
        <taxon>Streptosarcina</taxon>
    </lineage>
</organism>
<dbReference type="GO" id="GO:0004739">
    <property type="term" value="F:pyruvate dehydrogenase (acetyl-transferring) activity"/>
    <property type="evidence" value="ECO:0007669"/>
    <property type="project" value="UniProtKB-EC"/>
</dbReference>
<evidence type="ECO:0000256" key="2">
    <source>
        <dbReference type="ARBA" id="ARBA00012281"/>
    </source>
</evidence>
<dbReference type="EMBL" id="OR858607">
    <property type="protein sequence ID" value="XBW34439.1"/>
    <property type="molecule type" value="Genomic_DNA"/>
</dbReference>
<dbReference type="PANTHER" id="PTHR43257:SF2">
    <property type="entry name" value="PYRUVATE DEHYDROGENASE E1 COMPONENT SUBUNIT BETA"/>
    <property type="match status" value="1"/>
</dbReference>
<protein>
    <recommendedName>
        <fullName evidence="2">pyruvate dehydrogenase (acetyl-transferring)</fullName>
        <ecNumber evidence="2">1.2.4.1</ecNumber>
    </recommendedName>
</protein>
<dbReference type="Pfam" id="PF02779">
    <property type="entry name" value="Transket_pyr"/>
    <property type="match status" value="1"/>
</dbReference>
<dbReference type="CDD" id="cd07036">
    <property type="entry name" value="TPP_PYR_E1-PDHc-beta_like"/>
    <property type="match status" value="1"/>
</dbReference>
<evidence type="ECO:0000259" key="8">
    <source>
        <dbReference type="SMART" id="SM00861"/>
    </source>
</evidence>
<evidence type="ECO:0000256" key="1">
    <source>
        <dbReference type="ARBA" id="ARBA00001964"/>
    </source>
</evidence>
<proteinExistence type="predicted"/>
<evidence type="ECO:0000313" key="9">
    <source>
        <dbReference type="EMBL" id="XBW34439.1"/>
    </source>
</evidence>
<dbReference type="SUPFAM" id="SSF52922">
    <property type="entry name" value="TK C-terminal domain-like"/>
    <property type="match status" value="1"/>
</dbReference>
<dbReference type="Pfam" id="PF02780">
    <property type="entry name" value="Transketolase_C"/>
    <property type="match status" value="1"/>
</dbReference>
<comment type="function">
    <text evidence="6">The pyruvate dehydrogenase complex catalyzes the overall conversion of pyruvate to acetyl-CoA and CO(2). It contains multiple copies of three enzymatic components: pyruvate dehydrogenase (E1), dihydrolipoamide acetyltransferase (E2) and lipoamide dehydrogenase (E3).</text>
</comment>
<keyword evidence="4" id="KW-0786">Thiamine pyrophosphate</keyword>
<keyword evidence="9" id="KW-0934">Plastid</keyword>
<dbReference type="FunFam" id="3.40.50.920:FF:000001">
    <property type="entry name" value="Pyruvate dehydrogenase E1 beta subunit"/>
    <property type="match status" value="1"/>
</dbReference>
<dbReference type="AlphaFoldDB" id="A0AAU7V9Q4"/>
<evidence type="ECO:0000256" key="5">
    <source>
        <dbReference type="ARBA" id="ARBA00023317"/>
    </source>
</evidence>
<keyword evidence="3" id="KW-0560">Oxidoreductase</keyword>
<dbReference type="InterPro" id="IPR029061">
    <property type="entry name" value="THDP-binding"/>
</dbReference>
<dbReference type="EC" id="1.2.4.1" evidence="2"/>
<keyword evidence="5 9" id="KW-0670">Pyruvate</keyword>
<geneLocation type="chloroplast" evidence="9"/>
<dbReference type="PANTHER" id="PTHR43257">
    <property type="entry name" value="PYRUVATE DEHYDROGENASE E1 COMPONENT BETA SUBUNIT"/>
    <property type="match status" value="1"/>
</dbReference>
<evidence type="ECO:0000256" key="3">
    <source>
        <dbReference type="ARBA" id="ARBA00023002"/>
    </source>
</evidence>
<dbReference type="EMBL" id="OR858607">
    <property type="protein sequence ID" value="XBW34440.1"/>
    <property type="molecule type" value="Genomic_DNA"/>
</dbReference>
<accession>A0AAU7V9Q4</accession>
<comment type="cofactor">
    <cofactor evidence="1">
        <name>thiamine diphosphate</name>
        <dbReference type="ChEBI" id="CHEBI:58937"/>
    </cofactor>
</comment>
<gene>
    <name evidence="9" type="primary">odpB</name>
</gene>
<dbReference type="SUPFAM" id="SSF52518">
    <property type="entry name" value="Thiamin diphosphate-binding fold (THDP-binding)"/>
    <property type="match status" value="1"/>
</dbReference>
<evidence type="ECO:0000256" key="7">
    <source>
        <dbReference type="ARBA" id="ARBA00051231"/>
    </source>
</evidence>
<dbReference type="InterPro" id="IPR005475">
    <property type="entry name" value="Transketolase-like_Pyr-bd"/>
</dbReference>
<dbReference type="Gene3D" id="3.40.50.920">
    <property type="match status" value="1"/>
</dbReference>
<name>A0AAU7V9Q4_9VIRI</name>
<sequence length="325" mass="35599">MAQVLLYEALREAILEEMERDPRVCVMGEDVGHYGGSYKVTKGLCERYGDLRLLDTPIAENSFTGLAIGAAMTGLRPIVEGMNMGFLLLAFNQIANNAGMLHYTSGGNFTTPIVVRGPGGVGRQLGAEHSQRLESYFQSVPGLQMVACSTPYNAKGLLKSAIRSENPVILFEHVLLYNLREHLPEASYTLSLERAEVVRSGNDVTLLTYSRMRHHVLQAAKILVDQGYDPEIIDLISLKPLDMGTIATSIRKTHRAIIVEECMRTGGIGATLRASIMEHLFDELDAPIACLSSQDVPTPYSGILEEMTVIQPSQIVQAVKSMCDS</sequence>